<dbReference type="AlphaFoldDB" id="A0A0K0DK01"/>
<proteinExistence type="predicted"/>
<organism evidence="2 3">
    <name type="scientific">Angiostrongylus cantonensis</name>
    <name type="common">Rat lungworm</name>
    <dbReference type="NCBI Taxonomy" id="6313"/>
    <lineage>
        <taxon>Eukaryota</taxon>
        <taxon>Metazoa</taxon>
        <taxon>Ecdysozoa</taxon>
        <taxon>Nematoda</taxon>
        <taxon>Chromadorea</taxon>
        <taxon>Rhabditida</taxon>
        <taxon>Rhabditina</taxon>
        <taxon>Rhabditomorpha</taxon>
        <taxon>Strongyloidea</taxon>
        <taxon>Metastrongylidae</taxon>
        <taxon>Angiostrongylus</taxon>
    </lineage>
</organism>
<evidence type="ECO:0000313" key="3">
    <source>
        <dbReference type="WBParaSite" id="ACAC_0001178801-mRNA-1"/>
    </source>
</evidence>
<keyword evidence="1" id="KW-0812">Transmembrane</keyword>
<name>A0A0K0DK01_ANGCA</name>
<evidence type="ECO:0000313" key="2">
    <source>
        <dbReference type="Proteomes" id="UP000035642"/>
    </source>
</evidence>
<feature type="transmembrane region" description="Helical" evidence="1">
    <location>
        <begin position="137"/>
        <end position="162"/>
    </location>
</feature>
<feature type="transmembrane region" description="Helical" evidence="1">
    <location>
        <begin position="265"/>
        <end position="285"/>
    </location>
</feature>
<reference evidence="3" key="2">
    <citation type="submission" date="2017-02" db="UniProtKB">
        <authorList>
            <consortium name="WormBaseParasite"/>
        </authorList>
    </citation>
    <scope>IDENTIFICATION</scope>
</reference>
<sequence>LFFRCLLMRGPSALVYQLGFSLAVIVVFSSVAGILHYVPSPSLFTYARLRFFSGTQSCKIIFIRMFQYSIVLTIRSKMKTLVAVFSNKGLFFFTFPVEIRYFQCMLFGIGLVLCFGIKDATSFRIILPSEFSMTDSAVSLCVGFIVSFFQLTSSSFLYQAYFPIPTLHKLRLTLAFYGVFQLFSSILVFLTMSLFFAFMDKRCSIVPYSYQSFFRFTSVRSYMRKMFCVLKRNLVFRTLGSIICGVFVCGYFLPFCNSKGLCFPSALDSFLFQITVLICPIVSFFTGGQDQMCLDWNLVVIPCSASLTSRSTYGKRPFVASESFRYAQHTSGPGLLKPIPYGNL</sequence>
<feature type="transmembrane region" description="Helical" evidence="1">
    <location>
        <begin position="14"/>
        <end position="38"/>
    </location>
</feature>
<evidence type="ECO:0000256" key="1">
    <source>
        <dbReference type="SAM" id="Phobius"/>
    </source>
</evidence>
<feature type="transmembrane region" description="Helical" evidence="1">
    <location>
        <begin position="174"/>
        <end position="198"/>
    </location>
</feature>
<dbReference type="WBParaSite" id="ACAC_0001178801-mRNA-1">
    <property type="protein sequence ID" value="ACAC_0001178801-mRNA-1"/>
    <property type="gene ID" value="ACAC_0001178801"/>
</dbReference>
<dbReference type="Proteomes" id="UP000035642">
    <property type="component" value="Unassembled WGS sequence"/>
</dbReference>
<feature type="transmembrane region" description="Helical" evidence="1">
    <location>
        <begin position="99"/>
        <end position="117"/>
    </location>
</feature>
<keyword evidence="1" id="KW-1133">Transmembrane helix</keyword>
<keyword evidence="2" id="KW-1185">Reference proteome</keyword>
<feature type="transmembrane region" description="Helical" evidence="1">
    <location>
        <begin position="234"/>
        <end position="253"/>
    </location>
</feature>
<accession>A0A0K0DK01</accession>
<reference evidence="2" key="1">
    <citation type="submission" date="2012-09" db="EMBL/GenBank/DDBJ databases">
        <authorList>
            <person name="Martin A.A."/>
        </authorList>
    </citation>
    <scope>NUCLEOTIDE SEQUENCE</scope>
</reference>
<keyword evidence="1" id="KW-0472">Membrane</keyword>
<protein>
    <submittedName>
        <fullName evidence="3">7TM_GPCR_Srx domain-containing protein</fullName>
    </submittedName>
</protein>